<accession>A0A397T1H4</accession>
<evidence type="ECO:0000313" key="2">
    <source>
        <dbReference type="EMBL" id="RIA89927.1"/>
    </source>
</evidence>
<keyword evidence="3" id="KW-1185">Reference proteome</keyword>
<reference evidence="2 3" key="1">
    <citation type="submission" date="2018-06" db="EMBL/GenBank/DDBJ databases">
        <title>Comparative genomics reveals the genomic features of Rhizophagus irregularis, R. cerebriforme, R. diaphanum and Gigaspora rosea, and their symbiotic lifestyle signature.</title>
        <authorList>
            <person name="Morin E."/>
            <person name="San Clemente H."/>
            <person name="Chen E.C.H."/>
            <person name="De La Providencia I."/>
            <person name="Hainaut M."/>
            <person name="Kuo A."/>
            <person name="Kohler A."/>
            <person name="Murat C."/>
            <person name="Tang N."/>
            <person name="Roy S."/>
            <person name="Loubradou J."/>
            <person name="Henrissat B."/>
            <person name="Grigoriev I.V."/>
            <person name="Corradi N."/>
            <person name="Roux C."/>
            <person name="Martin F.M."/>
        </authorList>
    </citation>
    <scope>NUCLEOTIDE SEQUENCE [LARGE SCALE GENOMIC DNA]</scope>
    <source>
        <strain evidence="2 3">DAOM 227022</strain>
    </source>
</reference>
<gene>
    <name evidence="2" type="ORF">C1645_876420</name>
</gene>
<protein>
    <submittedName>
        <fullName evidence="2">Uncharacterized protein</fullName>
    </submittedName>
</protein>
<dbReference type="AlphaFoldDB" id="A0A397T1H4"/>
<dbReference type="EMBL" id="QKYT01000200">
    <property type="protein sequence ID" value="RIA89927.1"/>
    <property type="molecule type" value="Genomic_DNA"/>
</dbReference>
<evidence type="ECO:0000256" key="1">
    <source>
        <dbReference type="SAM" id="Phobius"/>
    </source>
</evidence>
<name>A0A397T1H4_9GLOM</name>
<comment type="caution">
    <text evidence="2">The sequence shown here is derived from an EMBL/GenBank/DDBJ whole genome shotgun (WGS) entry which is preliminary data.</text>
</comment>
<keyword evidence="1" id="KW-0472">Membrane</keyword>
<sequence length="98" mass="11396">MTKIHNIPFFIIILPTHIFMLLENLVAKIIPNHTKLYISLGQYPTKVIYTRKEKGINYKVPNNYQVETTLSGLTVLCINFHVKLQLNILLNGWTKMVK</sequence>
<dbReference type="OrthoDB" id="2439520at2759"/>
<feature type="transmembrane region" description="Helical" evidence="1">
    <location>
        <begin position="6"/>
        <end position="26"/>
    </location>
</feature>
<proteinExistence type="predicted"/>
<keyword evidence="1" id="KW-1133">Transmembrane helix</keyword>
<evidence type="ECO:0000313" key="3">
    <source>
        <dbReference type="Proteomes" id="UP000265703"/>
    </source>
</evidence>
<dbReference type="Proteomes" id="UP000265703">
    <property type="component" value="Unassembled WGS sequence"/>
</dbReference>
<organism evidence="2 3">
    <name type="scientific">Glomus cerebriforme</name>
    <dbReference type="NCBI Taxonomy" id="658196"/>
    <lineage>
        <taxon>Eukaryota</taxon>
        <taxon>Fungi</taxon>
        <taxon>Fungi incertae sedis</taxon>
        <taxon>Mucoromycota</taxon>
        <taxon>Glomeromycotina</taxon>
        <taxon>Glomeromycetes</taxon>
        <taxon>Glomerales</taxon>
        <taxon>Glomeraceae</taxon>
        <taxon>Glomus</taxon>
    </lineage>
</organism>
<keyword evidence="1" id="KW-0812">Transmembrane</keyword>